<proteinExistence type="predicted"/>
<keyword evidence="2" id="KW-1185">Reference proteome</keyword>
<name>A0ABU6U4Y0_9FABA</name>
<accession>A0ABU6U4Y0</accession>
<evidence type="ECO:0000313" key="2">
    <source>
        <dbReference type="Proteomes" id="UP001341840"/>
    </source>
</evidence>
<reference evidence="1 2" key="1">
    <citation type="journal article" date="2023" name="Plants (Basel)">
        <title>Bridging the Gap: Combining Genomics and Transcriptomics Approaches to Understand Stylosanthes scabra, an Orphan Legume from the Brazilian Caatinga.</title>
        <authorList>
            <person name="Ferreira-Neto J.R.C."/>
            <person name="da Silva M.D."/>
            <person name="Binneck E."/>
            <person name="de Melo N.F."/>
            <person name="da Silva R.H."/>
            <person name="de Melo A.L.T.M."/>
            <person name="Pandolfi V."/>
            <person name="Bustamante F.O."/>
            <person name="Brasileiro-Vidal A.C."/>
            <person name="Benko-Iseppon A.M."/>
        </authorList>
    </citation>
    <scope>NUCLEOTIDE SEQUENCE [LARGE SCALE GENOMIC DNA]</scope>
    <source>
        <tissue evidence="1">Leaves</tissue>
    </source>
</reference>
<dbReference type="Proteomes" id="UP001341840">
    <property type="component" value="Unassembled WGS sequence"/>
</dbReference>
<protein>
    <submittedName>
        <fullName evidence="1">Uncharacterized protein</fullName>
    </submittedName>
</protein>
<comment type="caution">
    <text evidence="1">The sequence shown here is derived from an EMBL/GenBank/DDBJ whole genome shotgun (WGS) entry which is preliminary data.</text>
</comment>
<organism evidence="1 2">
    <name type="scientific">Stylosanthes scabra</name>
    <dbReference type="NCBI Taxonomy" id="79078"/>
    <lineage>
        <taxon>Eukaryota</taxon>
        <taxon>Viridiplantae</taxon>
        <taxon>Streptophyta</taxon>
        <taxon>Embryophyta</taxon>
        <taxon>Tracheophyta</taxon>
        <taxon>Spermatophyta</taxon>
        <taxon>Magnoliopsida</taxon>
        <taxon>eudicotyledons</taxon>
        <taxon>Gunneridae</taxon>
        <taxon>Pentapetalae</taxon>
        <taxon>rosids</taxon>
        <taxon>fabids</taxon>
        <taxon>Fabales</taxon>
        <taxon>Fabaceae</taxon>
        <taxon>Papilionoideae</taxon>
        <taxon>50 kb inversion clade</taxon>
        <taxon>dalbergioids sensu lato</taxon>
        <taxon>Dalbergieae</taxon>
        <taxon>Pterocarpus clade</taxon>
        <taxon>Stylosanthes</taxon>
    </lineage>
</organism>
<gene>
    <name evidence="1" type="ORF">PIB30_000360</name>
</gene>
<evidence type="ECO:0000313" key="1">
    <source>
        <dbReference type="EMBL" id="MED6154858.1"/>
    </source>
</evidence>
<sequence>MAPSFAINGGFTGARITPPSTNGDSPLSIVRSKTATSTTLSLSLPFCAGLEFVKHKIDIFVVQTTCKSEQKEAHSMVSKSLYDMSIDHAKWMLGTNRPLNVLVIVDKIQTLTPFHFLNLSFDLPFFMSESMAARIKIQPLAAAIESMAEIVGAQEIAMEELPTGPPILLTTISTSF</sequence>
<dbReference type="EMBL" id="JASCZI010120830">
    <property type="protein sequence ID" value="MED6154858.1"/>
    <property type="molecule type" value="Genomic_DNA"/>
</dbReference>